<evidence type="ECO:0000256" key="4">
    <source>
        <dbReference type="ARBA" id="ARBA00022505"/>
    </source>
</evidence>
<dbReference type="InterPro" id="IPR001453">
    <property type="entry name" value="MoaB/Mog_dom"/>
</dbReference>
<evidence type="ECO:0000313" key="10">
    <source>
        <dbReference type="Proteomes" id="UP000078368"/>
    </source>
</evidence>
<keyword evidence="7 9" id="KW-0808">Transferase</keyword>
<dbReference type="Pfam" id="PF00994">
    <property type="entry name" value="MoCF_biosynth"/>
    <property type="match status" value="1"/>
</dbReference>
<keyword evidence="10" id="KW-1185">Reference proteome</keyword>
<dbReference type="EC" id="2.10.1.1" evidence="7"/>
<evidence type="ECO:0000256" key="7">
    <source>
        <dbReference type="RuleBase" id="RU365090"/>
    </source>
</evidence>
<dbReference type="Gene3D" id="2.170.190.11">
    <property type="entry name" value="Molybdopterin biosynthesis moea protein, domain 3"/>
    <property type="match status" value="1"/>
</dbReference>
<dbReference type="PANTHER" id="PTHR10192">
    <property type="entry name" value="MOLYBDOPTERIN BIOSYNTHESIS PROTEIN"/>
    <property type="match status" value="1"/>
</dbReference>
<reference evidence="9 10" key="1">
    <citation type="submission" date="2016-04" db="EMBL/GenBank/DDBJ databases">
        <title>Peptidophaga gingivicola gen. nov., sp. nov., isolated from human subgingival plaque.</title>
        <authorList>
            <person name="Beall C.J."/>
            <person name="Mokrzan E.M."/>
            <person name="Griffen A.L."/>
            <person name="Leys E.J."/>
        </authorList>
    </citation>
    <scope>NUCLEOTIDE SEQUENCE [LARGE SCALE GENOMIC DNA]</scope>
    <source>
        <strain evidence="9 10">BA112</strain>
    </source>
</reference>
<keyword evidence="7" id="KW-0460">Magnesium</keyword>
<evidence type="ECO:0000256" key="6">
    <source>
        <dbReference type="ARBA" id="ARBA00047317"/>
    </source>
</evidence>
<dbReference type="SUPFAM" id="SSF63882">
    <property type="entry name" value="MoeA N-terminal region -like"/>
    <property type="match status" value="1"/>
</dbReference>
<dbReference type="Proteomes" id="UP000078368">
    <property type="component" value="Unassembled WGS sequence"/>
</dbReference>
<evidence type="ECO:0000313" key="9">
    <source>
        <dbReference type="EMBL" id="OAP86592.1"/>
    </source>
</evidence>
<dbReference type="OrthoDB" id="9804758at2"/>
<proteinExistence type="inferred from homology"/>
<dbReference type="Pfam" id="PF03454">
    <property type="entry name" value="MoeA_C"/>
    <property type="match status" value="1"/>
</dbReference>
<dbReference type="CDD" id="cd00887">
    <property type="entry name" value="MoeA"/>
    <property type="match status" value="1"/>
</dbReference>
<keyword evidence="4 7" id="KW-0500">Molybdenum</keyword>
<dbReference type="Pfam" id="PF03453">
    <property type="entry name" value="MoeA_N"/>
    <property type="match status" value="1"/>
</dbReference>
<dbReference type="UniPathway" id="UPA00344"/>
<dbReference type="Gene3D" id="3.90.105.10">
    <property type="entry name" value="Molybdopterin biosynthesis moea protein, domain 2"/>
    <property type="match status" value="1"/>
</dbReference>
<comment type="cofactor">
    <cofactor evidence="7">
        <name>Mg(2+)</name>
        <dbReference type="ChEBI" id="CHEBI:18420"/>
    </cofactor>
</comment>
<feature type="domain" description="MoaB/Mog" evidence="8">
    <location>
        <begin position="215"/>
        <end position="354"/>
    </location>
</feature>
<sequence length="443" mass="44907">MRFDVSEHRAFLEGLVEPLEPLECAIDALPYGTGREGVPPLADARPGAVWPGSSAPPVAAGSAGLVLAREVVARLSVPPFTNSAMDGFAVRHADVARVPATLPVCGDVAAGDTRKRTLKPGTAVRIMTGAAMPDGADTVVKVEDTDHAPGVSEAPPTVTIRAAQAPAANVRFKGEDLDAGAPVLPAGVVLSPAAVSAAASAGCGTLFVRPRPRIGILTTGSELVAPGEELAEGRIPDSNGALLAGLAAQAGGDVVARWRSADDPEALLAILASAPEIDLLVTAGGISAGAYETVRQALSGPTMRFHHVAQQPGGPQGAGVALVGGRPVPAACLPGNPVSVYVSFHVYVAGMIRVLAGRSSTVEPTVRQAVAGGEWTSPRGKVQFIPLRLDGGRAFPIHELGSRSHLVASLPSADGLGVVPADVERVMPGDTLGFIPTEGSAND</sequence>
<dbReference type="EMBL" id="LVZK01000001">
    <property type="protein sequence ID" value="OAP86592.1"/>
    <property type="molecule type" value="Genomic_DNA"/>
</dbReference>
<dbReference type="GO" id="GO:0061599">
    <property type="term" value="F:molybdopterin molybdotransferase activity"/>
    <property type="evidence" value="ECO:0007669"/>
    <property type="project" value="UniProtKB-UniRule"/>
</dbReference>
<evidence type="ECO:0000256" key="5">
    <source>
        <dbReference type="ARBA" id="ARBA00023150"/>
    </source>
</evidence>
<dbReference type="Gene3D" id="2.40.340.10">
    <property type="entry name" value="MoeA, C-terminal, domain IV"/>
    <property type="match status" value="1"/>
</dbReference>
<comment type="pathway">
    <text evidence="2 7">Cofactor biosynthesis; molybdopterin biosynthesis.</text>
</comment>
<evidence type="ECO:0000259" key="8">
    <source>
        <dbReference type="SMART" id="SM00852"/>
    </source>
</evidence>
<dbReference type="RefSeq" id="WP_064231325.1">
    <property type="nucleotide sequence ID" value="NZ_LVZK01000001.1"/>
</dbReference>
<dbReference type="InterPro" id="IPR005111">
    <property type="entry name" value="MoeA_C_domain_IV"/>
</dbReference>
<dbReference type="Gene3D" id="3.40.980.10">
    <property type="entry name" value="MoaB/Mog-like domain"/>
    <property type="match status" value="1"/>
</dbReference>
<dbReference type="PANTHER" id="PTHR10192:SF5">
    <property type="entry name" value="GEPHYRIN"/>
    <property type="match status" value="1"/>
</dbReference>
<dbReference type="FunFam" id="2.170.190.11:FF:000001">
    <property type="entry name" value="Molybdopterin molybdenumtransferase"/>
    <property type="match status" value="1"/>
</dbReference>
<dbReference type="InterPro" id="IPR036135">
    <property type="entry name" value="MoeA_linker/N_sf"/>
</dbReference>
<dbReference type="SUPFAM" id="SSF63867">
    <property type="entry name" value="MoeA C-terminal domain-like"/>
    <property type="match status" value="1"/>
</dbReference>
<evidence type="ECO:0000256" key="1">
    <source>
        <dbReference type="ARBA" id="ARBA00002901"/>
    </source>
</evidence>
<dbReference type="SUPFAM" id="SSF53218">
    <property type="entry name" value="Molybdenum cofactor biosynthesis proteins"/>
    <property type="match status" value="1"/>
</dbReference>
<dbReference type="AlphaFoldDB" id="A0A179B4G6"/>
<dbReference type="InterPro" id="IPR038987">
    <property type="entry name" value="MoeA-like"/>
</dbReference>
<comment type="function">
    <text evidence="1 7">Catalyzes the insertion of molybdate into adenylated molybdopterin with the concomitant release of AMP.</text>
</comment>
<dbReference type="InterPro" id="IPR005110">
    <property type="entry name" value="MoeA_linker/N"/>
</dbReference>
<keyword evidence="7" id="KW-0479">Metal-binding</keyword>
<dbReference type="STRING" id="1823756.A4H34_05545"/>
<dbReference type="GO" id="GO:0006777">
    <property type="term" value="P:Mo-molybdopterin cofactor biosynthetic process"/>
    <property type="evidence" value="ECO:0007669"/>
    <property type="project" value="UniProtKB-UniRule"/>
</dbReference>
<gene>
    <name evidence="9" type="ORF">A4H34_05545</name>
</gene>
<dbReference type="GO" id="GO:0005829">
    <property type="term" value="C:cytosol"/>
    <property type="evidence" value="ECO:0007669"/>
    <property type="project" value="TreeGrafter"/>
</dbReference>
<name>A0A179B4G6_9ACTO</name>
<dbReference type="NCBIfam" id="NF045515">
    <property type="entry name" value="Glp_gephyrin"/>
    <property type="match status" value="1"/>
</dbReference>
<dbReference type="SMART" id="SM00852">
    <property type="entry name" value="MoCF_biosynth"/>
    <property type="match status" value="1"/>
</dbReference>
<keyword evidence="5 7" id="KW-0501">Molybdenum cofactor biosynthesis</keyword>
<comment type="caution">
    <text evidence="9">The sequence shown here is derived from an EMBL/GenBank/DDBJ whole genome shotgun (WGS) entry which is preliminary data.</text>
</comment>
<organism evidence="9 10">
    <name type="scientific">Peptidiphaga gingivicola</name>
    <dbReference type="NCBI Taxonomy" id="2741497"/>
    <lineage>
        <taxon>Bacteria</taxon>
        <taxon>Bacillati</taxon>
        <taxon>Actinomycetota</taxon>
        <taxon>Actinomycetes</taxon>
        <taxon>Actinomycetales</taxon>
        <taxon>Actinomycetaceae</taxon>
        <taxon>Peptidiphaga</taxon>
    </lineage>
</organism>
<comment type="catalytic activity">
    <reaction evidence="6">
        <text>adenylyl-molybdopterin + molybdate = Mo-molybdopterin + AMP + H(+)</text>
        <dbReference type="Rhea" id="RHEA:35047"/>
        <dbReference type="ChEBI" id="CHEBI:15378"/>
        <dbReference type="ChEBI" id="CHEBI:36264"/>
        <dbReference type="ChEBI" id="CHEBI:62727"/>
        <dbReference type="ChEBI" id="CHEBI:71302"/>
        <dbReference type="ChEBI" id="CHEBI:456215"/>
        <dbReference type="EC" id="2.10.1.1"/>
    </reaction>
</comment>
<dbReference type="InterPro" id="IPR036688">
    <property type="entry name" value="MoeA_C_domain_IV_sf"/>
</dbReference>
<evidence type="ECO:0000256" key="2">
    <source>
        <dbReference type="ARBA" id="ARBA00005046"/>
    </source>
</evidence>
<accession>A0A179B4G6</accession>
<evidence type="ECO:0000256" key="3">
    <source>
        <dbReference type="ARBA" id="ARBA00010763"/>
    </source>
</evidence>
<dbReference type="GO" id="GO:0046872">
    <property type="term" value="F:metal ion binding"/>
    <property type="evidence" value="ECO:0007669"/>
    <property type="project" value="UniProtKB-UniRule"/>
</dbReference>
<comment type="similarity">
    <text evidence="3 7">Belongs to the MoeA family.</text>
</comment>
<protein>
    <recommendedName>
        <fullName evidence="7">Molybdopterin molybdenumtransferase</fullName>
        <ecNumber evidence="7">2.10.1.1</ecNumber>
    </recommendedName>
</protein>
<dbReference type="InterPro" id="IPR036425">
    <property type="entry name" value="MoaB/Mog-like_dom_sf"/>
</dbReference>